<dbReference type="SUPFAM" id="SSF56300">
    <property type="entry name" value="Metallo-dependent phosphatases"/>
    <property type="match status" value="1"/>
</dbReference>
<dbReference type="Gene3D" id="3.60.21.10">
    <property type="match status" value="1"/>
</dbReference>
<dbReference type="Pfam" id="PF00149">
    <property type="entry name" value="Metallophos"/>
    <property type="match status" value="1"/>
</dbReference>
<accession>A0ABW0QUG5</accession>
<evidence type="ECO:0000256" key="1">
    <source>
        <dbReference type="SAM" id="SignalP"/>
    </source>
</evidence>
<keyword evidence="1" id="KW-0732">Signal</keyword>
<feature type="chain" id="PRO_5046242477" evidence="1">
    <location>
        <begin position="34"/>
        <end position="778"/>
    </location>
</feature>
<reference evidence="4" key="1">
    <citation type="journal article" date="2019" name="Int. J. Syst. Evol. Microbiol.">
        <title>The Global Catalogue of Microorganisms (GCM) 10K type strain sequencing project: providing services to taxonomists for standard genome sequencing and annotation.</title>
        <authorList>
            <consortium name="The Broad Institute Genomics Platform"/>
            <consortium name="The Broad Institute Genome Sequencing Center for Infectious Disease"/>
            <person name="Wu L."/>
            <person name="Ma J."/>
        </authorList>
    </citation>
    <scope>NUCLEOTIDE SEQUENCE [LARGE SCALE GENOMIC DNA]</scope>
    <source>
        <strain evidence="4">CGMCC 1.18578</strain>
    </source>
</reference>
<dbReference type="SUPFAM" id="SSF49899">
    <property type="entry name" value="Concanavalin A-like lectins/glucanases"/>
    <property type="match status" value="2"/>
</dbReference>
<sequence length="778" mass="86259">MRKLSKISLLAVLGCSLLLPSSFQWNQSNTANAAEKPLVSFPVLSDIHMLQNDYVSEQKFTNALNDLNKINPKSDALILNGDLTITGRNEDYDLMNKVLKAAPHPKNVFYTIGNHEFYKAWFDPKTGINNPDGFPNGETEKMSIDRYLKKTGTKKLYYDQWINDYHFIFLGSEKYRQSDPTNGEDAFLSQTQLDWLKTKLKEKASANKPIFLFLHQPIGFTVAGTDMSAPENARAVIQYKQLTEILAKYPQVINFSGHTHWSLGLPNQTVQYEFTMANSGSVRDPYNDKDQPLGGAQSDGLYVQAYKNKVVIKARDFNQHKWYKQVYTINFPYKGKKNPNQPKEPEALSCAEPVKADLIDYRFEKSATEDSSASKNNGIEAGTPTVQYDPAFGKNVLVLDGKSYVRIKDNAGLRPDALTLTAQYSLNSLEGVQDIVAKNQGSDYGFEFNPDTKQVEAWFYIKGDTESKYLIAKTPPIKANTVYTTVATYDGKELVMYQDGVKVDAQAFKGKISNSGVIVDLAIGVDPEPDDAVRSYAAGKIGLVQVYGKALSKEQVGCLQQQLKNQVTADLVDYRFDVSAIEDSSPAKNNGIAVGNPTVQFDEAFGKKVLVLDGKSYVRIKDNAALRPDKLTLAAQFSLDKLDSVQDPVAKNQSSDYGLEFNPATQKLEAWFYVKGDTEAKYVITTTPELKAKTVYTVVVTYDGNELVMYLNGAKVDSKPMKGKISTGGDIVDLTIGVDPEPNDTARSNMTGKVGFVKVYSKALNKDQVAALFAGLKK</sequence>
<name>A0ABW0QUG5_9BACL</name>
<dbReference type="Pfam" id="PF13385">
    <property type="entry name" value="Laminin_G_3"/>
    <property type="match status" value="2"/>
</dbReference>
<comment type="caution">
    <text evidence="3">The sequence shown here is derived from an EMBL/GenBank/DDBJ whole genome shotgun (WGS) entry which is preliminary data.</text>
</comment>
<evidence type="ECO:0000313" key="4">
    <source>
        <dbReference type="Proteomes" id="UP001596108"/>
    </source>
</evidence>
<gene>
    <name evidence="3" type="ORF">ACFPQ4_01380</name>
</gene>
<dbReference type="EMBL" id="JBHSNC010000005">
    <property type="protein sequence ID" value="MFC5528113.1"/>
    <property type="molecule type" value="Genomic_DNA"/>
</dbReference>
<protein>
    <submittedName>
        <fullName evidence="3">LamG-like jellyroll fold domain-containing protein</fullName>
    </submittedName>
</protein>
<dbReference type="PANTHER" id="PTHR43143">
    <property type="entry name" value="METALLOPHOSPHOESTERASE, CALCINEURIN SUPERFAMILY"/>
    <property type="match status" value="1"/>
</dbReference>
<dbReference type="RefSeq" id="WP_378109923.1">
    <property type="nucleotide sequence ID" value="NZ_JBHSNC010000005.1"/>
</dbReference>
<evidence type="ECO:0000259" key="2">
    <source>
        <dbReference type="Pfam" id="PF00149"/>
    </source>
</evidence>
<dbReference type="InterPro" id="IPR051918">
    <property type="entry name" value="STPP_CPPED1"/>
</dbReference>
<evidence type="ECO:0000313" key="3">
    <source>
        <dbReference type="EMBL" id="MFC5528113.1"/>
    </source>
</evidence>
<proteinExistence type="predicted"/>
<dbReference type="Proteomes" id="UP001596108">
    <property type="component" value="Unassembled WGS sequence"/>
</dbReference>
<keyword evidence="4" id="KW-1185">Reference proteome</keyword>
<organism evidence="3 4">
    <name type="scientific">Cohnella yongneupensis</name>
    <dbReference type="NCBI Taxonomy" id="425006"/>
    <lineage>
        <taxon>Bacteria</taxon>
        <taxon>Bacillati</taxon>
        <taxon>Bacillota</taxon>
        <taxon>Bacilli</taxon>
        <taxon>Bacillales</taxon>
        <taxon>Paenibacillaceae</taxon>
        <taxon>Cohnella</taxon>
    </lineage>
</organism>
<dbReference type="InterPro" id="IPR029052">
    <property type="entry name" value="Metallo-depent_PP-like"/>
</dbReference>
<feature type="domain" description="Calcineurin-like phosphoesterase" evidence="2">
    <location>
        <begin position="43"/>
        <end position="261"/>
    </location>
</feature>
<dbReference type="PANTHER" id="PTHR43143:SF1">
    <property type="entry name" value="SERINE_THREONINE-PROTEIN PHOSPHATASE CPPED1"/>
    <property type="match status" value="1"/>
</dbReference>
<dbReference type="Gene3D" id="2.60.120.200">
    <property type="match status" value="2"/>
</dbReference>
<dbReference type="InterPro" id="IPR004843">
    <property type="entry name" value="Calcineurin-like_PHP"/>
</dbReference>
<feature type="signal peptide" evidence="1">
    <location>
        <begin position="1"/>
        <end position="33"/>
    </location>
</feature>
<dbReference type="InterPro" id="IPR013320">
    <property type="entry name" value="ConA-like_dom_sf"/>
</dbReference>